<dbReference type="RefSeq" id="WP_249997119.1">
    <property type="nucleotide sequence ID" value="NZ_CP116221.1"/>
</dbReference>
<dbReference type="GO" id="GO:0016787">
    <property type="term" value="F:hydrolase activity"/>
    <property type="evidence" value="ECO:0007669"/>
    <property type="project" value="UniProtKB-KW"/>
</dbReference>
<keyword evidence="1" id="KW-0378">Hydrolase</keyword>
<protein>
    <submittedName>
        <fullName evidence="1">Hydrolase</fullName>
    </submittedName>
</protein>
<evidence type="ECO:0000313" key="1">
    <source>
        <dbReference type="EMBL" id="WCO00353.1"/>
    </source>
</evidence>
<organism evidence="1 2">
    <name type="scientific">Psychroserpens ponticola</name>
    <dbReference type="NCBI Taxonomy" id="2932268"/>
    <lineage>
        <taxon>Bacteria</taxon>
        <taxon>Pseudomonadati</taxon>
        <taxon>Bacteroidota</taxon>
        <taxon>Flavobacteriia</taxon>
        <taxon>Flavobacteriales</taxon>
        <taxon>Flavobacteriaceae</taxon>
        <taxon>Psychroserpens</taxon>
    </lineage>
</organism>
<reference evidence="1 2" key="1">
    <citation type="submission" date="2023-01" db="EMBL/GenBank/DDBJ databases">
        <title>Psychroserpens ponticola sp. nov., isolated from seawater.</title>
        <authorList>
            <person name="Kristyanto S."/>
            <person name="Jung J."/>
            <person name="Kim J.M."/>
            <person name="Jeon C.O."/>
        </authorList>
    </citation>
    <scope>NUCLEOTIDE SEQUENCE [LARGE SCALE GENOMIC DNA]</scope>
    <source>
        <strain evidence="1 2">MSW6</strain>
    </source>
</reference>
<gene>
    <name evidence="1" type="ORF">MUN68_009740</name>
</gene>
<sequence>MKQRLFMYLFIFTLLLVIFQFVNSKSIIENYDKKLTNYMVANTQLKDSIRVMEDDVVSNFYTFKFDTNEDAMIYWEEQGFRISEFVPFIKDELMNLNVYETEDHPLVPYASMTGQKMLIDQIRMLNHKWIIASFTDGKYWGEMLLSYEIETIEDRKELKFKVIESSLYRPR</sequence>
<proteinExistence type="predicted"/>
<accession>A0ABY7RTB3</accession>
<keyword evidence="2" id="KW-1185">Reference proteome</keyword>
<evidence type="ECO:0000313" key="2">
    <source>
        <dbReference type="Proteomes" id="UP001202717"/>
    </source>
</evidence>
<name>A0ABY7RTB3_9FLAO</name>
<dbReference type="Proteomes" id="UP001202717">
    <property type="component" value="Chromosome"/>
</dbReference>
<dbReference type="EMBL" id="CP116221">
    <property type="protein sequence ID" value="WCO00353.1"/>
    <property type="molecule type" value="Genomic_DNA"/>
</dbReference>